<dbReference type="Pfam" id="PF01381">
    <property type="entry name" value="HTH_3"/>
    <property type="match status" value="1"/>
</dbReference>
<dbReference type="RefSeq" id="WP_102365821.1">
    <property type="nucleotide sequence ID" value="NZ_CP020991.1"/>
</dbReference>
<dbReference type="CDD" id="cd00093">
    <property type="entry name" value="HTH_XRE"/>
    <property type="match status" value="1"/>
</dbReference>
<dbReference type="AlphaFoldDB" id="A0A2K9P2Z4"/>
<keyword evidence="3" id="KW-1185">Reference proteome</keyword>
<dbReference type="OrthoDB" id="1647070at2"/>
<reference evidence="2 3" key="1">
    <citation type="submission" date="2017-04" db="EMBL/GenBank/DDBJ databases">
        <title>Monoglobus pectinilyticus 14 draft genome.</title>
        <authorList>
            <person name="Kim C."/>
            <person name="Rosendale D.I."/>
            <person name="Kelly W.J."/>
            <person name="Tannock G.W."/>
            <person name="Patchett M.L."/>
            <person name="Jordens J.Z."/>
        </authorList>
    </citation>
    <scope>NUCLEOTIDE SEQUENCE [LARGE SCALE GENOMIC DNA]</scope>
    <source>
        <strain evidence="2 3">14</strain>
    </source>
</reference>
<dbReference type="PROSITE" id="PS50943">
    <property type="entry name" value="HTH_CROC1"/>
    <property type="match status" value="1"/>
</dbReference>
<accession>A0A2K9P2Z4</accession>
<organism evidence="2 3">
    <name type="scientific">Monoglobus pectinilyticus</name>
    <dbReference type="NCBI Taxonomy" id="1981510"/>
    <lineage>
        <taxon>Bacteria</taxon>
        <taxon>Bacillati</taxon>
        <taxon>Bacillota</taxon>
        <taxon>Clostridia</taxon>
        <taxon>Monoglobales</taxon>
        <taxon>Monoglobaceae</taxon>
        <taxon>Monoglobus</taxon>
    </lineage>
</organism>
<name>A0A2K9P2Z4_9FIRM</name>
<evidence type="ECO:0000313" key="2">
    <source>
        <dbReference type="EMBL" id="AUO19633.1"/>
    </source>
</evidence>
<gene>
    <name evidence="2" type="ORF">B9O19_01473</name>
</gene>
<evidence type="ECO:0000259" key="1">
    <source>
        <dbReference type="PROSITE" id="PS50943"/>
    </source>
</evidence>
<proteinExistence type="predicted"/>
<dbReference type="InterPro" id="IPR010982">
    <property type="entry name" value="Lambda_DNA-bd_dom_sf"/>
</dbReference>
<evidence type="ECO:0000313" key="3">
    <source>
        <dbReference type="Proteomes" id="UP000235589"/>
    </source>
</evidence>
<dbReference type="Gene3D" id="1.10.260.40">
    <property type="entry name" value="lambda repressor-like DNA-binding domains"/>
    <property type="match status" value="1"/>
</dbReference>
<dbReference type="SMART" id="SM00530">
    <property type="entry name" value="HTH_XRE"/>
    <property type="match status" value="1"/>
</dbReference>
<dbReference type="KEGG" id="mpec:B9O19_01473"/>
<feature type="domain" description="HTH cro/C1-type" evidence="1">
    <location>
        <begin position="12"/>
        <end position="66"/>
    </location>
</feature>
<dbReference type="EMBL" id="CP020991">
    <property type="protein sequence ID" value="AUO19633.1"/>
    <property type="molecule type" value="Genomic_DNA"/>
</dbReference>
<dbReference type="GeneID" id="98062865"/>
<dbReference type="GO" id="GO:0003677">
    <property type="term" value="F:DNA binding"/>
    <property type="evidence" value="ECO:0007669"/>
    <property type="project" value="InterPro"/>
</dbReference>
<dbReference type="InterPro" id="IPR001387">
    <property type="entry name" value="Cro/C1-type_HTH"/>
</dbReference>
<sequence>MEILKLYFGKTLYYKRLYFGISQEAMAEKCCISLRQYVDIENGKRLPSFKSLINIIIKSGIDLDEFIKEIQEEGYTPEDYKNVKNN</sequence>
<dbReference type="Proteomes" id="UP000235589">
    <property type="component" value="Chromosome"/>
</dbReference>
<dbReference type="SUPFAM" id="SSF47413">
    <property type="entry name" value="lambda repressor-like DNA-binding domains"/>
    <property type="match status" value="1"/>
</dbReference>
<protein>
    <submittedName>
        <fullName evidence="2">Helix-turn-helix domain protein</fullName>
    </submittedName>
</protein>